<organism evidence="1 2">
    <name type="scientific">Chloracidobacterium sp. N</name>
    <dbReference type="NCBI Taxonomy" id="2821540"/>
    <lineage>
        <taxon>Bacteria</taxon>
        <taxon>Pseudomonadati</taxon>
        <taxon>Acidobacteriota</taxon>
        <taxon>Terriglobia</taxon>
        <taxon>Terriglobales</taxon>
        <taxon>Acidobacteriaceae</taxon>
        <taxon>Chloracidobacterium</taxon>
        <taxon>Chloracidobacterium aggregatum</taxon>
    </lineage>
</organism>
<name>A0ABX8B0B8_9BACT</name>
<dbReference type="SUPFAM" id="SSF102198">
    <property type="entry name" value="Putative cyclase"/>
    <property type="match status" value="1"/>
</dbReference>
<dbReference type="RefSeq" id="WP_211422714.1">
    <property type="nucleotide sequence ID" value="NZ_CP072642.1"/>
</dbReference>
<dbReference type="Proteomes" id="UP000677668">
    <property type="component" value="Chromosome 1"/>
</dbReference>
<proteinExistence type="predicted"/>
<dbReference type="Pfam" id="PF04199">
    <property type="entry name" value="Cyclase"/>
    <property type="match status" value="1"/>
</dbReference>
<accession>A0ABX8B0B8</accession>
<dbReference type="EMBL" id="CP072642">
    <property type="protein sequence ID" value="QUV94419.1"/>
    <property type="molecule type" value="Genomic_DNA"/>
</dbReference>
<dbReference type="PANTHER" id="PTHR31118">
    <property type="entry name" value="CYCLASE-LIKE PROTEIN 2"/>
    <property type="match status" value="1"/>
</dbReference>
<protein>
    <submittedName>
        <fullName evidence="1">Cyclase family protein</fullName>
    </submittedName>
</protein>
<dbReference type="InterPro" id="IPR037175">
    <property type="entry name" value="KFase_sf"/>
</dbReference>
<reference evidence="1 2" key="1">
    <citation type="submission" date="2021-03" db="EMBL/GenBank/DDBJ databases">
        <title>Genomic and phenotypic characterization of Chloracidobacterium isolates provides evidence for multiple species.</title>
        <authorList>
            <person name="Saini M.K."/>
            <person name="Costas A.M.G."/>
            <person name="Tank M."/>
            <person name="Bryant D.A."/>
        </authorList>
    </citation>
    <scope>NUCLEOTIDE SEQUENCE [LARGE SCALE GENOMIC DNA]</scope>
    <source>
        <strain evidence="1 2">N</strain>
    </source>
</reference>
<dbReference type="PANTHER" id="PTHR31118:SF32">
    <property type="entry name" value="KYNURENINE FORMAMIDASE"/>
    <property type="match status" value="1"/>
</dbReference>
<dbReference type="InterPro" id="IPR007325">
    <property type="entry name" value="KFase/CYL"/>
</dbReference>
<evidence type="ECO:0000313" key="1">
    <source>
        <dbReference type="EMBL" id="QUV94419.1"/>
    </source>
</evidence>
<sequence length="206" mass="22792">MQIYDVTVPVHPRMPVYPGDPPVVLEPRAQMSKGDPANVCYCGMGTHTGTHVDAPFHFIETGRKLHEIPLNIMVGRVRVVEVTARKIDVDTLSRLDLGEHIRVLFKTRNSQLWQQETFNPDYVFITPEAAAKLVADGIKLVGIDYLSVEEYGSTTFATHIELLSNGVVILEGLDLRAVDAGDYELICLPLKLMDSDGAPARVILRG</sequence>
<keyword evidence="2" id="KW-1185">Reference proteome</keyword>
<evidence type="ECO:0000313" key="2">
    <source>
        <dbReference type="Proteomes" id="UP000677668"/>
    </source>
</evidence>
<dbReference type="Gene3D" id="3.50.30.50">
    <property type="entry name" value="Putative cyclase"/>
    <property type="match status" value="1"/>
</dbReference>
<gene>
    <name evidence="1" type="ORF">J8C05_02945</name>
</gene>